<dbReference type="Pfam" id="PF05168">
    <property type="entry name" value="HEPN"/>
    <property type="match status" value="1"/>
</dbReference>
<gene>
    <name evidence="2" type="ORF">A2427_04615</name>
</gene>
<protein>
    <recommendedName>
        <fullName evidence="1">HEPN domain-containing protein</fullName>
    </recommendedName>
</protein>
<dbReference type="Gene3D" id="1.20.120.330">
    <property type="entry name" value="Nucleotidyltransferases domain 2"/>
    <property type="match status" value="1"/>
</dbReference>
<dbReference type="InterPro" id="IPR007842">
    <property type="entry name" value="HEPN_dom"/>
</dbReference>
<dbReference type="SUPFAM" id="SSF81593">
    <property type="entry name" value="Nucleotidyltransferase substrate binding subunit/domain"/>
    <property type="match status" value="1"/>
</dbReference>
<sequence length="214" mass="24790">MHGESLSGSQDGQHRNVALVIHNMRTITTDKPFSVFSLEADRDYLLARLINFSGHAFAPRAGYFGQQAIEKYFKALIVQEKRVYLRTHDLIELSKYCSQFDSVFSTDEFLSKVKVFDDFREVGRYGGESTYDPHSKQEKDFTTAGVYVWQNIYIKILDEIVNIIRKKLDFKKINYSDSLNAIAEGNNKDFLACTWKLPINLRDILISNNDYYKV</sequence>
<feature type="domain" description="HEPN" evidence="1">
    <location>
        <begin position="59"/>
        <end position="135"/>
    </location>
</feature>
<comment type="caution">
    <text evidence="2">The sequence shown here is derived from an EMBL/GenBank/DDBJ whole genome shotgun (WGS) entry which is preliminary data.</text>
</comment>
<name>A0A1G2ET07_9BACT</name>
<proteinExistence type="predicted"/>
<evidence type="ECO:0000259" key="1">
    <source>
        <dbReference type="Pfam" id="PF05168"/>
    </source>
</evidence>
<organism evidence="2 3">
    <name type="scientific">Candidatus Nealsonbacteria bacterium RIFOXYC1_FULL_40_7</name>
    <dbReference type="NCBI Taxonomy" id="1801678"/>
    <lineage>
        <taxon>Bacteria</taxon>
        <taxon>Candidatus Nealsoniibacteriota</taxon>
    </lineage>
</organism>
<dbReference type="Proteomes" id="UP000176326">
    <property type="component" value="Unassembled WGS sequence"/>
</dbReference>
<dbReference type="EMBL" id="MHMN01000007">
    <property type="protein sequence ID" value="OGZ28959.1"/>
    <property type="molecule type" value="Genomic_DNA"/>
</dbReference>
<evidence type="ECO:0000313" key="3">
    <source>
        <dbReference type="Proteomes" id="UP000176326"/>
    </source>
</evidence>
<dbReference type="AlphaFoldDB" id="A0A1G2ET07"/>
<accession>A0A1G2ET07</accession>
<reference evidence="2 3" key="1">
    <citation type="journal article" date="2016" name="Nat. Commun.">
        <title>Thousands of microbial genomes shed light on interconnected biogeochemical processes in an aquifer system.</title>
        <authorList>
            <person name="Anantharaman K."/>
            <person name="Brown C.T."/>
            <person name="Hug L.A."/>
            <person name="Sharon I."/>
            <person name="Castelle C.J."/>
            <person name="Probst A.J."/>
            <person name="Thomas B.C."/>
            <person name="Singh A."/>
            <person name="Wilkins M.J."/>
            <person name="Karaoz U."/>
            <person name="Brodie E.L."/>
            <person name="Williams K.H."/>
            <person name="Hubbard S.S."/>
            <person name="Banfield J.F."/>
        </authorList>
    </citation>
    <scope>NUCLEOTIDE SEQUENCE [LARGE SCALE GENOMIC DNA]</scope>
</reference>
<evidence type="ECO:0000313" key="2">
    <source>
        <dbReference type="EMBL" id="OGZ28959.1"/>
    </source>
</evidence>